<organism evidence="10 11">
    <name type="scientific">Stachybotrys chartarum (strain CBS 109288 / IBT 7711)</name>
    <name type="common">Toxic black mold</name>
    <name type="synonym">Stilbospora chartarum</name>
    <dbReference type="NCBI Taxonomy" id="1280523"/>
    <lineage>
        <taxon>Eukaryota</taxon>
        <taxon>Fungi</taxon>
        <taxon>Dikarya</taxon>
        <taxon>Ascomycota</taxon>
        <taxon>Pezizomycotina</taxon>
        <taxon>Sordariomycetes</taxon>
        <taxon>Hypocreomycetidae</taxon>
        <taxon>Hypocreales</taxon>
        <taxon>Stachybotryaceae</taxon>
        <taxon>Stachybotrys</taxon>
    </lineage>
</organism>
<feature type="region of interest" description="Disordered" evidence="8">
    <location>
        <begin position="24"/>
        <end position="186"/>
    </location>
</feature>
<feature type="compositionally biased region" description="Acidic residues" evidence="8">
    <location>
        <begin position="85"/>
        <end position="95"/>
    </location>
</feature>
<reference evidence="10 11" key="1">
    <citation type="journal article" date="2014" name="BMC Genomics">
        <title>Comparative genome sequencing reveals chemotype-specific gene clusters in the toxigenic black mold Stachybotrys.</title>
        <authorList>
            <person name="Semeiks J."/>
            <person name="Borek D."/>
            <person name="Otwinowski Z."/>
            <person name="Grishin N.V."/>
        </authorList>
    </citation>
    <scope>NUCLEOTIDE SEQUENCE [LARGE SCALE GENOMIC DNA]</scope>
    <source>
        <strain evidence="11">CBS 109288 / IBT 7711</strain>
    </source>
</reference>
<protein>
    <recommendedName>
        <fullName evidence="4">Nucleolar protein 12</fullName>
    </recommendedName>
</protein>
<evidence type="ECO:0000313" key="10">
    <source>
        <dbReference type="EMBL" id="KEY70070.1"/>
    </source>
</evidence>
<feature type="region of interest" description="Disordered" evidence="8">
    <location>
        <begin position="460"/>
        <end position="534"/>
    </location>
</feature>
<dbReference type="Pfam" id="PF00076">
    <property type="entry name" value="RRM_1"/>
    <property type="match status" value="1"/>
</dbReference>
<feature type="compositionally biased region" description="Basic and acidic residues" evidence="8">
    <location>
        <begin position="510"/>
        <end position="526"/>
    </location>
</feature>
<dbReference type="GO" id="GO:0000463">
    <property type="term" value="P:maturation of LSU-rRNA from tricistronic rRNA transcript (SSU-rRNA, 5.8S rRNA, LSU-rRNA)"/>
    <property type="evidence" value="ECO:0007669"/>
    <property type="project" value="TreeGrafter"/>
</dbReference>
<dbReference type="AlphaFoldDB" id="A0A084AXP1"/>
<name>A0A084AXP1_STACB</name>
<dbReference type="CDD" id="cd12394">
    <property type="entry name" value="RRM1_RBM34"/>
    <property type="match status" value="1"/>
</dbReference>
<feature type="domain" description="RRM" evidence="9">
    <location>
        <begin position="309"/>
        <end position="413"/>
    </location>
</feature>
<evidence type="ECO:0000256" key="3">
    <source>
        <dbReference type="ARBA" id="ARBA00007077"/>
    </source>
</evidence>
<dbReference type="SUPFAM" id="SSF54928">
    <property type="entry name" value="RNA-binding domain, RBD"/>
    <property type="match status" value="2"/>
</dbReference>
<dbReference type="InterPro" id="IPR035979">
    <property type="entry name" value="RBD_domain_sf"/>
</dbReference>
<keyword evidence="11" id="KW-1185">Reference proteome</keyword>
<dbReference type="PANTHER" id="PTHR23236:SF25">
    <property type="entry name" value="RNA-BINDING PROTEIN 34"/>
    <property type="match status" value="1"/>
</dbReference>
<comment type="similarity">
    <text evidence="3">Belongs to the RRM RBM34 family.</text>
</comment>
<dbReference type="SMART" id="SM00360">
    <property type="entry name" value="RRM"/>
    <property type="match status" value="2"/>
</dbReference>
<dbReference type="GO" id="GO:0005730">
    <property type="term" value="C:nucleolus"/>
    <property type="evidence" value="ECO:0007669"/>
    <property type="project" value="UniProtKB-SubCell"/>
</dbReference>
<dbReference type="InterPro" id="IPR000504">
    <property type="entry name" value="RRM_dom"/>
</dbReference>
<evidence type="ECO:0000256" key="7">
    <source>
        <dbReference type="PROSITE-ProRule" id="PRU00176"/>
    </source>
</evidence>
<evidence type="ECO:0000256" key="2">
    <source>
        <dbReference type="ARBA" id="ARBA00004604"/>
    </source>
</evidence>
<feature type="region of interest" description="Disordered" evidence="8">
    <location>
        <begin position="404"/>
        <end position="441"/>
    </location>
</feature>
<keyword evidence="5 7" id="KW-0694">RNA-binding</keyword>
<dbReference type="HOGENOM" id="CLU_006468_3_0_1"/>
<dbReference type="EMBL" id="KL648475">
    <property type="protein sequence ID" value="KEY70070.1"/>
    <property type="molecule type" value="Genomic_DNA"/>
</dbReference>
<keyword evidence="6" id="KW-0539">Nucleus</keyword>
<evidence type="ECO:0000256" key="6">
    <source>
        <dbReference type="ARBA" id="ARBA00023242"/>
    </source>
</evidence>
<dbReference type="Proteomes" id="UP000028045">
    <property type="component" value="Unassembled WGS sequence"/>
</dbReference>
<dbReference type="InterPro" id="IPR012677">
    <property type="entry name" value="Nucleotide-bd_a/b_plait_sf"/>
</dbReference>
<gene>
    <name evidence="10" type="ORF">S7711_07856</name>
</gene>
<accession>A0A084AXP1</accession>
<feature type="compositionally biased region" description="Basic and acidic residues" evidence="8">
    <location>
        <begin position="148"/>
        <end position="164"/>
    </location>
</feature>
<dbReference type="GO" id="GO:0019843">
    <property type="term" value="F:rRNA binding"/>
    <property type="evidence" value="ECO:0007669"/>
    <property type="project" value="TreeGrafter"/>
</dbReference>
<dbReference type="PANTHER" id="PTHR23236">
    <property type="entry name" value="EUKARYOTIC TRANSLATION INITIATION FACTOR 4B/4H"/>
    <property type="match status" value="1"/>
</dbReference>
<evidence type="ECO:0000256" key="8">
    <source>
        <dbReference type="SAM" id="MobiDB-lite"/>
    </source>
</evidence>
<comment type="function">
    <text evidence="1">Involved in pre-25S rRNA processing.</text>
</comment>
<feature type="compositionally biased region" description="Acidic residues" evidence="8">
    <location>
        <begin position="52"/>
        <end position="78"/>
    </location>
</feature>
<evidence type="ECO:0000256" key="5">
    <source>
        <dbReference type="ARBA" id="ARBA00022884"/>
    </source>
</evidence>
<evidence type="ECO:0000259" key="9">
    <source>
        <dbReference type="PROSITE" id="PS50102"/>
    </source>
</evidence>
<evidence type="ECO:0000256" key="1">
    <source>
        <dbReference type="ARBA" id="ARBA00002475"/>
    </source>
</evidence>
<dbReference type="OrthoDB" id="442677at2759"/>
<comment type="subcellular location">
    <subcellularLocation>
        <location evidence="2">Nucleus</location>
        <location evidence="2">Nucleolus</location>
    </subcellularLocation>
</comment>
<proteinExistence type="inferred from homology"/>
<sequence>MAKRQRTLAAASRAIDPSLDALFASSAGPVEAPPISRYSELRKKAAVAKSQDEDEGSSVESQTGDDEEEDEDEVESDADSSVANDELDLEQDNQAEAEALAAAVEEEVPTDSKSERKRKRKRKDDNEDLEDKYLAELAKDGVAQPAEDTSKDATAENGQAKDNDESASEDEELVHESLAQESKPSDIEKAARTVFVANVSTEAISSKTAKKTLLNHLSSVLSKEVTQPEKIESIRFRSVAFSTGSMPKRAAYITKALMGATTKSTNAYVVYPTPAAARKAATELNGTEVLGRHIRVDSVAHPSPTDHRRCVFVGNLGFVDDETILNTNTEGEPAQKKRNKVPSDIEEGLWRTFGKQGKVENVRVIRDPKTRVGKGFAYVQFYDANDVEAALLLDEKKFPPMLPRKLRVTRAKDPRKTSLAQERSRAKSNAAGGATRDTKYKRKVTAEELSLAGRAGKLLGRAGAAQQRRASRGPRQHTAAAPGEIKTPEQIVFEGTRASANDRQAKRPRLGKDARNGRGARRATEWKKKKKQAT</sequence>
<dbReference type="Gene3D" id="3.30.70.330">
    <property type="match status" value="2"/>
</dbReference>
<evidence type="ECO:0000256" key="4">
    <source>
        <dbReference type="ARBA" id="ARBA00015520"/>
    </source>
</evidence>
<evidence type="ECO:0000313" key="11">
    <source>
        <dbReference type="Proteomes" id="UP000028045"/>
    </source>
</evidence>
<dbReference type="PROSITE" id="PS50102">
    <property type="entry name" value="RRM"/>
    <property type="match status" value="1"/>
</dbReference>